<dbReference type="Pfam" id="PF01551">
    <property type="entry name" value="Peptidase_M23"/>
    <property type="match status" value="1"/>
</dbReference>
<dbReference type="Gene3D" id="3.10.350.10">
    <property type="entry name" value="LysM domain"/>
    <property type="match status" value="1"/>
</dbReference>
<name>A0A3G2KD90_9CAUD</name>
<proteinExistence type="predicted"/>
<dbReference type="InterPro" id="IPR036779">
    <property type="entry name" value="LysM_dom_sf"/>
</dbReference>
<keyword evidence="5" id="KW-1185">Reference proteome</keyword>
<evidence type="ECO:0000313" key="4">
    <source>
        <dbReference type="EMBL" id="AYN56968.1"/>
    </source>
</evidence>
<dbReference type="GO" id="GO:0031640">
    <property type="term" value="P:killing of cells of another organism"/>
    <property type="evidence" value="ECO:0007669"/>
    <property type="project" value="UniProtKB-KW"/>
</dbReference>
<dbReference type="InterPro" id="IPR050570">
    <property type="entry name" value="Cell_wall_metabolism_enzyme"/>
</dbReference>
<dbReference type="GO" id="GO:0042742">
    <property type="term" value="P:defense response to bacterium"/>
    <property type="evidence" value="ECO:0007669"/>
    <property type="project" value="UniProtKB-KW"/>
</dbReference>
<evidence type="ECO:0000256" key="1">
    <source>
        <dbReference type="ARBA" id="ARBA00022529"/>
    </source>
</evidence>
<dbReference type="InterPro" id="IPR018392">
    <property type="entry name" value="LysM"/>
</dbReference>
<dbReference type="Gene3D" id="2.70.70.10">
    <property type="entry name" value="Glucose Permease (Domain IIA)"/>
    <property type="match status" value="1"/>
</dbReference>
<dbReference type="InterPro" id="IPR016047">
    <property type="entry name" value="M23ase_b-sheet_dom"/>
</dbReference>
<dbReference type="EMBL" id="MH834597">
    <property type="protein sequence ID" value="AYN56968.1"/>
    <property type="molecule type" value="Genomic_DNA"/>
</dbReference>
<dbReference type="PANTHER" id="PTHR21666">
    <property type="entry name" value="PEPTIDASE-RELATED"/>
    <property type="match status" value="1"/>
</dbReference>
<dbReference type="PANTHER" id="PTHR21666:SF270">
    <property type="entry name" value="MUREIN HYDROLASE ACTIVATOR ENVC"/>
    <property type="match status" value="1"/>
</dbReference>
<dbReference type="KEGG" id="vg:77924947"/>
<organism evidence="4 5">
    <name type="scientific">Arthrobacter phage Atraxa</name>
    <dbReference type="NCBI Taxonomy" id="2419947"/>
    <lineage>
        <taxon>Viruses</taxon>
        <taxon>Duplodnaviria</taxon>
        <taxon>Heunggongvirae</taxon>
        <taxon>Uroviricota</taxon>
        <taxon>Caudoviricetes</taxon>
        <taxon>Atraxavirus</taxon>
        <taxon>Atraxavirus atraxa</taxon>
    </lineage>
</organism>
<accession>A0A3G2KD90</accession>
<keyword evidence="2" id="KW-0081">Bacteriolytic enzyme</keyword>
<dbReference type="CDD" id="cd00118">
    <property type="entry name" value="LysM"/>
    <property type="match status" value="1"/>
</dbReference>
<sequence length="206" mass="21532">MTNFSSPVPKGCRFTSGFMTKTRPNHAGDDWAPPAPGQRGVKIYAGADGTVRRVGRNIMPGHTGLAVLIDLGKLTDKFGTDRMEIYTGHMATVSVKAGDKVKAGQVIGVMGATGNAQGIHCHLGVLCNGKWIAPTEWFARKGVQIGKDSPKTAAATVHTVKPGETLSGIAKANGTTVAALLKLNPAIAKADPKGNVIQIGQKVKLR</sequence>
<dbReference type="PROSITE" id="PS51782">
    <property type="entry name" value="LYSM"/>
    <property type="match status" value="1"/>
</dbReference>
<evidence type="ECO:0000256" key="2">
    <source>
        <dbReference type="ARBA" id="ARBA00022638"/>
    </source>
</evidence>
<keyword evidence="1" id="KW-0929">Antimicrobial</keyword>
<dbReference type="InterPro" id="IPR011055">
    <property type="entry name" value="Dup_hybrid_motif"/>
</dbReference>
<dbReference type="GeneID" id="77924947"/>
<protein>
    <submittedName>
        <fullName evidence="4">Lysin A</fullName>
    </submittedName>
</protein>
<feature type="domain" description="LysM" evidence="3">
    <location>
        <begin position="156"/>
        <end position="205"/>
    </location>
</feature>
<dbReference type="RefSeq" id="YP_010649399.1">
    <property type="nucleotide sequence ID" value="NC_070767.1"/>
</dbReference>
<dbReference type="SUPFAM" id="SSF51261">
    <property type="entry name" value="Duplicated hybrid motif"/>
    <property type="match status" value="1"/>
</dbReference>
<dbReference type="SUPFAM" id="SSF54106">
    <property type="entry name" value="LysM domain"/>
    <property type="match status" value="1"/>
</dbReference>
<dbReference type="Pfam" id="PF01476">
    <property type="entry name" value="LysM"/>
    <property type="match status" value="1"/>
</dbReference>
<gene>
    <name evidence="4" type="primary">15</name>
    <name evidence="4" type="ORF">PBI_ATRAXA_15</name>
</gene>
<dbReference type="Proteomes" id="UP000276426">
    <property type="component" value="Segment"/>
</dbReference>
<evidence type="ECO:0000259" key="3">
    <source>
        <dbReference type="PROSITE" id="PS51782"/>
    </source>
</evidence>
<dbReference type="GO" id="GO:0004222">
    <property type="term" value="F:metalloendopeptidase activity"/>
    <property type="evidence" value="ECO:0007669"/>
    <property type="project" value="TreeGrafter"/>
</dbReference>
<evidence type="ECO:0000313" key="5">
    <source>
        <dbReference type="Proteomes" id="UP000276426"/>
    </source>
</evidence>
<reference evidence="4 5" key="1">
    <citation type="submission" date="2018-09" db="EMBL/GenBank/DDBJ databases">
        <authorList>
            <person name="Fryberger R.B."/>
            <person name="Stoner T.H."/>
            <person name="Garlena R.A."/>
            <person name="Russell D.A."/>
            <person name="Pope W.H."/>
            <person name="Jacobs-Sera D."/>
            <person name="Hatfull G.F."/>
        </authorList>
    </citation>
    <scope>NUCLEOTIDE SEQUENCE [LARGE SCALE GENOMIC DNA]</scope>
</reference>
<dbReference type="SMART" id="SM00257">
    <property type="entry name" value="LysM"/>
    <property type="match status" value="1"/>
</dbReference>
<dbReference type="CDD" id="cd12797">
    <property type="entry name" value="M23_peptidase"/>
    <property type="match status" value="1"/>
</dbReference>